<reference evidence="5 6" key="1">
    <citation type="submission" date="2016-10" db="EMBL/GenBank/DDBJ databases">
        <authorList>
            <person name="de Groot N.N."/>
        </authorList>
    </citation>
    <scope>NUCLEOTIDE SEQUENCE [LARGE SCALE GENOMIC DNA]</scope>
    <source>
        <strain evidence="5 6">CGMCC 1.10457</strain>
    </source>
</reference>
<name>A0A1I6K7Y4_9EURY</name>
<evidence type="ECO:0000256" key="2">
    <source>
        <dbReference type="ARBA" id="ARBA00022840"/>
    </source>
</evidence>
<gene>
    <name evidence="5" type="ORF">SAMN05216559_0291</name>
</gene>
<dbReference type="STRING" id="767519.SAMN05216559_0291"/>
<dbReference type="AlphaFoldDB" id="A0A1I6K7Y4"/>
<keyword evidence="2" id="KW-0067">ATP-binding</keyword>
<evidence type="ECO:0000313" key="5">
    <source>
        <dbReference type="EMBL" id="SFR86980.1"/>
    </source>
</evidence>
<dbReference type="EMBL" id="FOZK01000001">
    <property type="protein sequence ID" value="SFR86980.1"/>
    <property type="molecule type" value="Genomic_DNA"/>
</dbReference>
<evidence type="ECO:0000259" key="4">
    <source>
        <dbReference type="SMART" id="SM00382"/>
    </source>
</evidence>
<dbReference type="SMART" id="SM00382">
    <property type="entry name" value="AAA"/>
    <property type="match status" value="1"/>
</dbReference>
<dbReference type="OrthoDB" id="24581at2157"/>
<evidence type="ECO:0000256" key="3">
    <source>
        <dbReference type="SAM" id="MobiDB-lite"/>
    </source>
</evidence>
<dbReference type="Gene3D" id="3.40.50.300">
    <property type="entry name" value="P-loop containing nucleotide triphosphate hydrolases"/>
    <property type="match status" value="1"/>
</dbReference>
<dbReference type="InterPro" id="IPR027417">
    <property type="entry name" value="P-loop_NTPase"/>
</dbReference>
<dbReference type="PANTHER" id="PTHR42759:SF1">
    <property type="entry name" value="MAGNESIUM-CHELATASE SUBUNIT CHLD"/>
    <property type="match status" value="1"/>
</dbReference>
<dbReference type="PIRSF" id="PIRSF002849">
    <property type="entry name" value="AAA_ATPase_chaperone_MoxR_prd"/>
    <property type="match status" value="1"/>
</dbReference>
<dbReference type="InterPro" id="IPR050764">
    <property type="entry name" value="CbbQ/NirQ/NorQ/GpvN"/>
</dbReference>
<dbReference type="Gene3D" id="1.10.8.80">
    <property type="entry name" value="Magnesium chelatase subunit I, C-Terminal domain"/>
    <property type="match status" value="1"/>
</dbReference>
<dbReference type="InterPro" id="IPR011703">
    <property type="entry name" value="ATPase_AAA-3"/>
</dbReference>
<dbReference type="GO" id="GO:0005524">
    <property type="term" value="F:ATP binding"/>
    <property type="evidence" value="ECO:0007669"/>
    <property type="project" value="UniProtKB-KW"/>
</dbReference>
<dbReference type="Pfam" id="PF17863">
    <property type="entry name" value="AAA_lid_2"/>
    <property type="match status" value="1"/>
</dbReference>
<sequence length="351" mass="37621">MSEPAALYEAIEAEVSTVLVGHDELVEQITVALLSRGHVLLEGVPGVAKTTLANVFARASGLAYNRIQMTPDLLPADITGTTVYRSGTGEFELQKGPVFANVVVADEINRATPKTQSALLEAMEESAVTIEGETLALPEPFIVIATQNPIEMEGTFELPEAQRDRFMLKLTVDVPDRDDERRILDRFAANPDLAAEDVEQVVSPRELQRARESITDVHVADSVREYVLDLVEGTRTHPDVEHGASVRASLALLYTAKARAAIHGREYVIPDDVKAMARPVLIHRLVLNTDAELGDVDPGGVVADVLDDVTPPGGDPEAELDAAETMAEGATDGGRTGTDFAPDGAESGGER</sequence>
<dbReference type="PANTHER" id="PTHR42759">
    <property type="entry name" value="MOXR FAMILY PROTEIN"/>
    <property type="match status" value="1"/>
</dbReference>
<dbReference type="FunFam" id="3.40.50.300:FF:000640">
    <property type="entry name" value="MoxR family ATPase"/>
    <property type="match status" value="1"/>
</dbReference>
<keyword evidence="6" id="KW-1185">Reference proteome</keyword>
<accession>A0A1I6K7Y4</accession>
<dbReference type="Proteomes" id="UP000199062">
    <property type="component" value="Unassembled WGS sequence"/>
</dbReference>
<dbReference type="Pfam" id="PF07726">
    <property type="entry name" value="AAA_3"/>
    <property type="match status" value="1"/>
</dbReference>
<dbReference type="InterPro" id="IPR003593">
    <property type="entry name" value="AAA+_ATPase"/>
</dbReference>
<protein>
    <submittedName>
        <fullName evidence="5">MoxR-like ATPase</fullName>
    </submittedName>
</protein>
<feature type="domain" description="AAA+ ATPase" evidence="4">
    <location>
        <begin position="35"/>
        <end position="176"/>
    </location>
</feature>
<evidence type="ECO:0000313" key="6">
    <source>
        <dbReference type="Proteomes" id="UP000199062"/>
    </source>
</evidence>
<feature type="region of interest" description="Disordered" evidence="3">
    <location>
        <begin position="309"/>
        <end position="351"/>
    </location>
</feature>
<dbReference type="InterPro" id="IPR041628">
    <property type="entry name" value="ChlI/MoxR_AAA_lid"/>
</dbReference>
<proteinExistence type="predicted"/>
<keyword evidence="1" id="KW-0547">Nucleotide-binding</keyword>
<evidence type="ECO:0000256" key="1">
    <source>
        <dbReference type="ARBA" id="ARBA00022741"/>
    </source>
</evidence>
<organism evidence="5 6">
    <name type="scientific">Halomicrobium zhouii</name>
    <dbReference type="NCBI Taxonomy" id="767519"/>
    <lineage>
        <taxon>Archaea</taxon>
        <taxon>Methanobacteriati</taxon>
        <taxon>Methanobacteriota</taxon>
        <taxon>Stenosarchaea group</taxon>
        <taxon>Halobacteria</taxon>
        <taxon>Halobacteriales</taxon>
        <taxon>Haloarculaceae</taxon>
        <taxon>Halomicrobium</taxon>
    </lineage>
</organism>
<dbReference type="SUPFAM" id="SSF52540">
    <property type="entry name" value="P-loop containing nucleoside triphosphate hydrolases"/>
    <property type="match status" value="1"/>
</dbReference>
<dbReference type="RefSeq" id="WP_089813202.1">
    <property type="nucleotide sequence ID" value="NZ_FOZK01000001.1"/>
</dbReference>
<dbReference type="GO" id="GO:0016887">
    <property type="term" value="F:ATP hydrolysis activity"/>
    <property type="evidence" value="ECO:0007669"/>
    <property type="project" value="InterPro"/>
</dbReference>